<gene>
    <name evidence="1" type="ORF">NDU88_006844</name>
</gene>
<comment type="caution">
    <text evidence="1">The sequence shown here is derived from an EMBL/GenBank/DDBJ whole genome shotgun (WGS) entry which is preliminary data.</text>
</comment>
<evidence type="ECO:0000313" key="1">
    <source>
        <dbReference type="EMBL" id="KAJ1219275.1"/>
    </source>
</evidence>
<dbReference type="Proteomes" id="UP001066276">
    <property type="component" value="Chromosome 1_1"/>
</dbReference>
<protein>
    <submittedName>
        <fullName evidence="1">Uncharacterized protein</fullName>
    </submittedName>
</protein>
<dbReference type="AlphaFoldDB" id="A0AAV7WZE7"/>
<sequence>MEATDRILQEIVAVRLRLEEMDAKISDLTVASTTIWADISSFRETVTDLNQRLSIVEDRVAVLPDQEAEMERRSYSSVSRGSCGSIKGDFKVKHRAATSPRLSIQME</sequence>
<reference evidence="1" key="1">
    <citation type="journal article" date="2022" name="bioRxiv">
        <title>Sequencing and chromosome-scale assembly of the giantPleurodeles waltlgenome.</title>
        <authorList>
            <person name="Brown T."/>
            <person name="Elewa A."/>
            <person name="Iarovenko S."/>
            <person name="Subramanian E."/>
            <person name="Araus A.J."/>
            <person name="Petzold A."/>
            <person name="Susuki M."/>
            <person name="Suzuki K.-i.T."/>
            <person name="Hayashi T."/>
            <person name="Toyoda A."/>
            <person name="Oliveira C."/>
            <person name="Osipova E."/>
            <person name="Leigh N.D."/>
            <person name="Simon A."/>
            <person name="Yun M.H."/>
        </authorList>
    </citation>
    <scope>NUCLEOTIDE SEQUENCE</scope>
    <source>
        <strain evidence="1">20211129_DDA</strain>
        <tissue evidence="1">Liver</tissue>
    </source>
</reference>
<evidence type="ECO:0000313" key="2">
    <source>
        <dbReference type="Proteomes" id="UP001066276"/>
    </source>
</evidence>
<dbReference type="EMBL" id="JANPWB010000001">
    <property type="protein sequence ID" value="KAJ1219275.1"/>
    <property type="molecule type" value="Genomic_DNA"/>
</dbReference>
<name>A0AAV7WZE7_PLEWA</name>
<organism evidence="1 2">
    <name type="scientific">Pleurodeles waltl</name>
    <name type="common">Iberian ribbed newt</name>
    <dbReference type="NCBI Taxonomy" id="8319"/>
    <lineage>
        <taxon>Eukaryota</taxon>
        <taxon>Metazoa</taxon>
        <taxon>Chordata</taxon>
        <taxon>Craniata</taxon>
        <taxon>Vertebrata</taxon>
        <taxon>Euteleostomi</taxon>
        <taxon>Amphibia</taxon>
        <taxon>Batrachia</taxon>
        <taxon>Caudata</taxon>
        <taxon>Salamandroidea</taxon>
        <taxon>Salamandridae</taxon>
        <taxon>Pleurodelinae</taxon>
        <taxon>Pleurodeles</taxon>
    </lineage>
</organism>
<accession>A0AAV7WZE7</accession>
<keyword evidence="2" id="KW-1185">Reference proteome</keyword>
<proteinExistence type="predicted"/>